<accession>A0A2D4ML02</accession>
<proteinExistence type="predicted"/>
<evidence type="ECO:0000313" key="2">
    <source>
        <dbReference type="EMBL" id="LAB34065.1"/>
    </source>
</evidence>
<reference evidence="2" key="2">
    <citation type="submission" date="2017-11" db="EMBL/GenBank/DDBJ databases">
        <title>Coralsnake Venomics: Analyses of Venom Gland Transcriptomes and Proteomes of Six Brazilian Taxa.</title>
        <authorList>
            <person name="Aird S.D."/>
            <person name="Jorge da Silva N."/>
            <person name="Qiu L."/>
            <person name="Villar-Briones A."/>
            <person name="Aparecida-Saddi V."/>
            <person name="Campos-Telles M.P."/>
            <person name="Grau M."/>
            <person name="Mikheyev A.S."/>
        </authorList>
    </citation>
    <scope>NUCLEOTIDE SEQUENCE</scope>
    <source>
        <tissue evidence="2">Venom_gland</tissue>
    </source>
</reference>
<name>A0A2D4ML02_9SAUR</name>
<protein>
    <submittedName>
        <fullName evidence="2">Uncharacterized protein</fullName>
    </submittedName>
</protein>
<organism evidence="2">
    <name type="scientific">Micrurus spixii</name>
    <name type="common">Amazon coral snake</name>
    <dbReference type="NCBI Taxonomy" id="129469"/>
    <lineage>
        <taxon>Eukaryota</taxon>
        <taxon>Metazoa</taxon>
        <taxon>Chordata</taxon>
        <taxon>Craniata</taxon>
        <taxon>Vertebrata</taxon>
        <taxon>Euteleostomi</taxon>
        <taxon>Lepidosauria</taxon>
        <taxon>Squamata</taxon>
        <taxon>Bifurcata</taxon>
        <taxon>Unidentata</taxon>
        <taxon>Episquamata</taxon>
        <taxon>Toxicofera</taxon>
        <taxon>Serpentes</taxon>
        <taxon>Colubroidea</taxon>
        <taxon>Elapidae</taxon>
        <taxon>Elapinae</taxon>
        <taxon>Micrurus</taxon>
    </lineage>
</organism>
<reference evidence="2" key="1">
    <citation type="submission" date="2017-07" db="EMBL/GenBank/DDBJ databases">
        <authorList>
            <person name="Mikheyev A."/>
            <person name="Grau M."/>
        </authorList>
    </citation>
    <scope>NUCLEOTIDE SEQUENCE</scope>
    <source>
        <tissue evidence="2">Venom_gland</tissue>
    </source>
</reference>
<keyword evidence="1" id="KW-1133">Transmembrane helix</keyword>
<keyword evidence="1" id="KW-0812">Transmembrane</keyword>
<dbReference type="AlphaFoldDB" id="A0A2D4ML02"/>
<feature type="transmembrane region" description="Helical" evidence="1">
    <location>
        <begin position="20"/>
        <end position="40"/>
    </location>
</feature>
<evidence type="ECO:0000256" key="1">
    <source>
        <dbReference type="SAM" id="Phobius"/>
    </source>
</evidence>
<sequence>MGSFFEIYSSYKGGSCSCSLLGSLVGCLVGAGVPLHLLTFPILMPDIVSYGEVCRTHSMAIGLVAAPFQHLTNAVTLPLAAATTLSHLGHIAGLFLLLENYFCVSKVLSTIIKNMA</sequence>
<keyword evidence="1" id="KW-0472">Membrane</keyword>
<dbReference type="EMBL" id="IACM01110143">
    <property type="protein sequence ID" value="LAB34065.1"/>
    <property type="molecule type" value="Transcribed_RNA"/>
</dbReference>